<accession>A0A4Q7AT22</accession>
<evidence type="ECO:0000313" key="2">
    <source>
        <dbReference type="Proteomes" id="UP000293863"/>
    </source>
</evidence>
<dbReference type="RefSeq" id="WP_130167953.1">
    <property type="nucleotide sequence ID" value="NZ_SGSQ01000001.1"/>
</dbReference>
<name>A0A4Q7AT22_9GAMM</name>
<comment type="caution">
    <text evidence="1">The sequence shown here is derived from an EMBL/GenBank/DDBJ whole genome shotgun (WGS) entry which is preliminary data.</text>
</comment>
<keyword evidence="2" id="KW-1185">Reference proteome</keyword>
<dbReference type="Proteomes" id="UP000293863">
    <property type="component" value="Unassembled WGS sequence"/>
</dbReference>
<protein>
    <submittedName>
        <fullName evidence="1">Uncharacterized protein</fullName>
    </submittedName>
</protein>
<dbReference type="InterPro" id="IPR027417">
    <property type="entry name" value="P-loop_NTPase"/>
</dbReference>
<evidence type="ECO:0000313" key="1">
    <source>
        <dbReference type="EMBL" id="RZG49378.1"/>
    </source>
</evidence>
<proteinExistence type="predicted"/>
<sequence>MNETNSALANITDAGLFERLASDVLRFAEPDIYKSISHQGMNPQGKTIKAPLDNVGWSYINGEDMVVAVAHTTTSRNDLATKWLRDLDTVIPRKKGSKPTGNDGDLVKAIKELVKIRLRQGNSNLKARLALMCNSEEPQEIRIKAHQLATQHNIELEIWSNSRISSFLDINPNGQTIRHKYFGILPTVLSYEELLRIGSLSVVHLNFKQELFVERDDIKFQNLNLVVGTSGSGKTTICTHYLLKKRDKGHPVLVLRDENIQNSLNLDEAIQKELLRYSDQLVNGCGRKALELCSLENPLIILIEDINRVNNTDQLIEKILSWAQSERRIKILCPIWYQKISTLSLQQKENLSKYGFEYIYVGNYTDQQALEALQKRCRFESENIDDLTLSQVAKNVSNDPLLLDLVDYSAGAIQDKILEKFIINVLESIAHKKEKFREDLDGTLFKSVKYLIYNKVNNINLSQLSKILDREEKVDLKNILDDGRIIRLDEKDNMVFRHDKIKFLLMAQAIQDILDVEEYFEFLTDPYFSGTVGLSCYLSLLDSNRLDLLTQHNFLIGLYAYYYAVKNNSEYRDACLIAVSNWLKDEDNHNIAKSTLRFKSLTILNEIVHTSILDLLKLYPKQDRHHLYYECGFKNGNLGDGIRWIRLFSFEINYPHIHLVIEFIVKKYKNNFKNSLFEILKNKDTTVSTLHSLFIIIGYIGDYEYLDSVKIAINNIQDDEKDFLLIFWVLSRICDEKSADLLDLVLNYWHNLSEKEDQYKRSPKSSFTMYTLDFKFRNYLPTESTIRYLINFSHKSDLKNYILWLLRLVDHPDVLEAQVNKLADWDRKGSHTWGLIADDVSRAFKENKKLSQSSKDRLKQIFMNENHDPFARKHALKIWGSSPTDEDLKVIQNISSEDEIYNAVLMAKAQYKDYTIVDELVKKIRSDNSEYWWQTTRHIWHENFEQVFEEQILTINDNNYWMLDEIFEKMTIFKAEQLLEKYWEKISHYNIFIEIALLVATDKLVSLVNESIQDRDLKEVFKYFDHRWGFKTTGRKGIYRYEQIMAIKPYIQYLDDHAKSDLFEICLQNGWKDYAIQFIRPLLPSDCQYSPEINTLKLSKELEEGKIIWSDRWLYDCIKDGWNIEESIDILFNWLENNYCDLALKIVASNLESMGRRNDFFRMEAIVENGGNLVSSQEILERTYWSIFIRTLS</sequence>
<gene>
    <name evidence="1" type="ORF">EXU28_00845</name>
</gene>
<reference evidence="1 2" key="1">
    <citation type="submission" date="2019-02" db="EMBL/GenBank/DDBJ databases">
        <title>The Batch Genome Submission of Acinetobacter spp. strains.</title>
        <authorList>
            <person name="Qin J."/>
            <person name="Hu Y."/>
            <person name="Ye H."/>
            <person name="Wei L."/>
            <person name="Feng Y."/>
            <person name="Zong Z."/>
        </authorList>
    </citation>
    <scope>NUCLEOTIDE SEQUENCE [LARGE SCALE GENOMIC DNA]</scope>
    <source>
        <strain evidence="1 2">WCHAW060049</strain>
    </source>
</reference>
<dbReference type="AlphaFoldDB" id="A0A4Q7AT22"/>
<dbReference type="EMBL" id="SGSQ01000001">
    <property type="protein sequence ID" value="RZG49378.1"/>
    <property type="molecule type" value="Genomic_DNA"/>
</dbReference>
<dbReference type="SUPFAM" id="SSF52540">
    <property type="entry name" value="P-loop containing nucleoside triphosphate hydrolases"/>
    <property type="match status" value="1"/>
</dbReference>
<organism evidence="1 2">
    <name type="scientific">Acinetobacter wuhouensis</name>
    <dbReference type="NCBI Taxonomy" id="1879050"/>
    <lineage>
        <taxon>Bacteria</taxon>
        <taxon>Pseudomonadati</taxon>
        <taxon>Pseudomonadota</taxon>
        <taxon>Gammaproteobacteria</taxon>
        <taxon>Moraxellales</taxon>
        <taxon>Moraxellaceae</taxon>
        <taxon>Acinetobacter</taxon>
    </lineage>
</organism>